<keyword evidence="1" id="KW-0812">Transmembrane</keyword>
<evidence type="ECO:0000256" key="1">
    <source>
        <dbReference type="SAM" id="Phobius"/>
    </source>
</evidence>
<dbReference type="EMBL" id="UYRX01000195">
    <property type="protein sequence ID" value="VDK77138.1"/>
    <property type="molecule type" value="Genomic_DNA"/>
</dbReference>
<feature type="transmembrane region" description="Helical" evidence="1">
    <location>
        <begin position="81"/>
        <end position="106"/>
    </location>
</feature>
<protein>
    <submittedName>
        <fullName evidence="2">Uncharacterized protein</fullName>
    </submittedName>
</protein>
<keyword evidence="1" id="KW-1133">Transmembrane helix</keyword>
<evidence type="ECO:0000313" key="3">
    <source>
        <dbReference type="Proteomes" id="UP000277928"/>
    </source>
</evidence>
<feature type="transmembrane region" description="Helical" evidence="1">
    <location>
        <begin position="27"/>
        <end position="45"/>
    </location>
</feature>
<keyword evidence="1" id="KW-0472">Membrane</keyword>
<name>A0A3P6UDQ1_LITSI</name>
<proteinExistence type="predicted"/>
<evidence type="ECO:0000313" key="2">
    <source>
        <dbReference type="EMBL" id="VDK77138.1"/>
    </source>
</evidence>
<dbReference type="Proteomes" id="UP000277928">
    <property type="component" value="Unassembled WGS sequence"/>
</dbReference>
<accession>A0A3P6UDQ1</accession>
<dbReference type="AlphaFoldDB" id="A0A3P6UDQ1"/>
<feature type="transmembrane region" description="Helical" evidence="1">
    <location>
        <begin position="57"/>
        <end position="75"/>
    </location>
</feature>
<dbReference type="OMA" id="FCVTEIN"/>
<dbReference type="OrthoDB" id="5825478at2759"/>
<sequence>MSSPLSKQNEAVKFAAISADSMRNLKLLGWLLVIGNLVALLLLLLLESGFADAALKYSFFTLMYIISLICAMFALKDSSNIMLYPMLVTTVTFVVILLSAWIFVLFNKFFCSHSSNLYLLLTQYGIVFSQCKMYRNILPLRATFLSVIALEKSFEFVIFRRLMKFFDLQQCSNAHFCVAEINKAFSTRNDTDDEVIVYEKIRKGSPNGHTNYDIKAIP</sequence>
<gene>
    <name evidence="2" type="ORF">NLS_LOCUS3538</name>
</gene>
<keyword evidence="3" id="KW-1185">Reference proteome</keyword>
<organism evidence="2 3">
    <name type="scientific">Litomosoides sigmodontis</name>
    <name type="common">Filarial nematode worm</name>
    <dbReference type="NCBI Taxonomy" id="42156"/>
    <lineage>
        <taxon>Eukaryota</taxon>
        <taxon>Metazoa</taxon>
        <taxon>Ecdysozoa</taxon>
        <taxon>Nematoda</taxon>
        <taxon>Chromadorea</taxon>
        <taxon>Rhabditida</taxon>
        <taxon>Spirurina</taxon>
        <taxon>Spiruromorpha</taxon>
        <taxon>Filarioidea</taxon>
        <taxon>Onchocercidae</taxon>
        <taxon>Litomosoides</taxon>
    </lineage>
</organism>
<reference evidence="2 3" key="1">
    <citation type="submission" date="2018-08" db="EMBL/GenBank/DDBJ databases">
        <authorList>
            <person name="Laetsch R D."/>
            <person name="Stevens L."/>
            <person name="Kumar S."/>
            <person name="Blaxter L. M."/>
        </authorList>
    </citation>
    <scope>NUCLEOTIDE SEQUENCE [LARGE SCALE GENOMIC DNA]</scope>
</reference>